<protein>
    <submittedName>
        <fullName evidence="1">Putative secreted protein</fullName>
    </submittedName>
</protein>
<organism evidence="1">
    <name type="scientific">Amblyomma triste</name>
    <name type="common">Neotropical tick</name>
    <dbReference type="NCBI Taxonomy" id="251400"/>
    <lineage>
        <taxon>Eukaryota</taxon>
        <taxon>Metazoa</taxon>
        <taxon>Ecdysozoa</taxon>
        <taxon>Arthropoda</taxon>
        <taxon>Chelicerata</taxon>
        <taxon>Arachnida</taxon>
        <taxon>Acari</taxon>
        <taxon>Parasitiformes</taxon>
        <taxon>Ixodida</taxon>
        <taxon>Ixodoidea</taxon>
        <taxon>Ixodidae</taxon>
        <taxon>Amblyomminae</taxon>
        <taxon>Amblyomma</taxon>
    </lineage>
</organism>
<proteinExistence type="evidence at transcript level"/>
<accession>A0A023FZN7</accession>
<dbReference type="EMBL" id="GBBM01008067">
    <property type="protein sequence ID" value="JAC27351.1"/>
    <property type="molecule type" value="mRNA"/>
</dbReference>
<sequence length="70" mass="8260">MLCGHVMVIWKYFFTDCDILMTRETVESRIPQPCGDVYLQHCTNYTGFSVELWKKNCSSDINIYEQWPAC</sequence>
<evidence type="ECO:0000313" key="1">
    <source>
        <dbReference type="EMBL" id="JAC27351.1"/>
    </source>
</evidence>
<name>A0A023FZN7_AMBTT</name>
<reference evidence="1" key="1">
    <citation type="submission" date="2014-03" db="EMBL/GenBank/DDBJ databases">
        <title>The sialotranscriptome of Amblyomma triste, Amblyomma parvum and Amblyomma cajennense ticks, uncovered by 454-based RNA-seq.</title>
        <authorList>
            <person name="Garcia G.R."/>
            <person name="Gardinassi L.G."/>
            <person name="Ribeiro J.M."/>
            <person name="Anatriello E."/>
            <person name="Ferreira B.R."/>
            <person name="Moreira H.N."/>
            <person name="Mafra C."/>
            <person name="Olegario M.M."/>
            <person name="Szabo P.J."/>
            <person name="Miranda-Santos I.K."/>
            <person name="Maruyama S.R."/>
        </authorList>
    </citation>
    <scope>NUCLEOTIDE SEQUENCE</scope>
    <source>
        <strain evidence="1">Mato Grasso do Sul</strain>
        <tissue evidence="1">Salivary glands</tissue>
    </source>
</reference>
<dbReference type="AlphaFoldDB" id="A0A023FZN7"/>